<proteinExistence type="predicted"/>
<feature type="chain" id="PRO_5020583860" description="GP-PDE domain-containing protein" evidence="1">
    <location>
        <begin position="23"/>
        <end position="277"/>
    </location>
</feature>
<name>A0A4U6D865_9BACT</name>
<evidence type="ECO:0000313" key="4">
    <source>
        <dbReference type="Proteomes" id="UP000304900"/>
    </source>
</evidence>
<gene>
    <name evidence="3" type="ORF">FDK13_08095</name>
</gene>
<sequence length="277" mass="30999">MKNKTLLLGVLSVFTFSISAKSNNFPADSLHRGVTAHRGNSIKYPENTLQAFQSGVDLGVDWVELDIYKSKDGKIVVLHDPTTKRVGDIDLTIANSTYEELKKVDIATDFRTRNGKTLAECPAEHMPLLEDAVKLIMKQKQTHLSIQPKADCVAEAIEIVRKLKAENMVGFNDGSLKYMSDVKRIAPRIPVFWDRLPTTNVDEDIKIAKEKGFETLVIHFKGITEETVQKVKSAGLYIGSWTVNDRETLEKLLKAGVERIYTDDPALLISIKNNSVK</sequence>
<dbReference type="OrthoDB" id="384721at2"/>
<feature type="domain" description="GP-PDE" evidence="2">
    <location>
        <begin position="32"/>
        <end position="272"/>
    </location>
</feature>
<protein>
    <recommendedName>
        <fullName evidence="2">GP-PDE domain-containing protein</fullName>
    </recommendedName>
</protein>
<accession>A0A4U6D865</accession>
<dbReference type="RefSeq" id="WP_137339482.1">
    <property type="nucleotide sequence ID" value="NZ_BSQH01000002.1"/>
</dbReference>
<dbReference type="EMBL" id="SZVO01000003">
    <property type="protein sequence ID" value="TKT92755.1"/>
    <property type="molecule type" value="Genomic_DNA"/>
</dbReference>
<dbReference type="Pfam" id="PF03009">
    <property type="entry name" value="GDPD"/>
    <property type="match status" value="1"/>
</dbReference>
<evidence type="ECO:0000259" key="2">
    <source>
        <dbReference type="PROSITE" id="PS51704"/>
    </source>
</evidence>
<dbReference type="PANTHER" id="PTHR46211">
    <property type="entry name" value="GLYCEROPHOSPHORYL DIESTER PHOSPHODIESTERASE"/>
    <property type="match status" value="1"/>
</dbReference>
<keyword evidence="4" id="KW-1185">Reference proteome</keyword>
<evidence type="ECO:0000313" key="3">
    <source>
        <dbReference type="EMBL" id="TKT92755.1"/>
    </source>
</evidence>
<dbReference type="PROSITE" id="PS51704">
    <property type="entry name" value="GP_PDE"/>
    <property type="match status" value="1"/>
</dbReference>
<dbReference type="SUPFAM" id="SSF51695">
    <property type="entry name" value="PLC-like phosphodiesterases"/>
    <property type="match status" value="1"/>
</dbReference>
<evidence type="ECO:0000256" key="1">
    <source>
        <dbReference type="SAM" id="SignalP"/>
    </source>
</evidence>
<reference evidence="3 4" key="1">
    <citation type="submission" date="2019-05" db="EMBL/GenBank/DDBJ databases">
        <title>Dyadobacter AR-3-8 sp. nov., isolated from arctic soil.</title>
        <authorList>
            <person name="Chaudhary D.K."/>
        </authorList>
    </citation>
    <scope>NUCLEOTIDE SEQUENCE [LARGE SCALE GENOMIC DNA]</scope>
    <source>
        <strain evidence="3 4">AR-3-8</strain>
    </source>
</reference>
<comment type="caution">
    <text evidence="3">The sequence shown here is derived from an EMBL/GenBank/DDBJ whole genome shotgun (WGS) entry which is preliminary data.</text>
</comment>
<dbReference type="AlphaFoldDB" id="A0A4U6D865"/>
<feature type="signal peptide" evidence="1">
    <location>
        <begin position="1"/>
        <end position="22"/>
    </location>
</feature>
<dbReference type="GO" id="GO:0008081">
    <property type="term" value="F:phosphoric diester hydrolase activity"/>
    <property type="evidence" value="ECO:0007669"/>
    <property type="project" value="InterPro"/>
</dbReference>
<dbReference type="Gene3D" id="3.20.20.190">
    <property type="entry name" value="Phosphatidylinositol (PI) phosphodiesterase"/>
    <property type="match status" value="1"/>
</dbReference>
<dbReference type="InterPro" id="IPR030395">
    <property type="entry name" value="GP_PDE_dom"/>
</dbReference>
<dbReference type="InterPro" id="IPR017946">
    <property type="entry name" value="PLC-like_Pdiesterase_TIM-brl"/>
</dbReference>
<dbReference type="Proteomes" id="UP000304900">
    <property type="component" value="Unassembled WGS sequence"/>
</dbReference>
<keyword evidence="1" id="KW-0732">Signal</keyword>
<dbReference type="PANTHER" id="PTHR46211:SF1">
    <property type="entry name" value="GLYCEROPHOSPHODIESTER PHOSPHODIESTERASE, CYTOPLASMIC"/>
    <property type="match status" value="1"/>
</dbReference>
<dbReference type="GO" id="GO:0006629">
    <property type="term" value="P:lipid metabolic process"/>
    <property type="evidence" value="ECO:0007669"/>
    <property type="project" value="InterPro"/>
</dbReference>
<organism evidence="3 4">
    <name type="scientific">Dyadobacter frigoris</name>
    <dbReference type="NCBI Taxonomy" id="2576211"/>
    <lineage>
        <taxon>Bacteria</taxon>
        <taxon>Pseudomonadati</taxon>
        <taxon>Bacteroidota</taxon>
        <taxon>Cytophagia</taxon>
        <taxon>Cytophagales</taxon>
        <taxon>Spirosomataceae</taxon>
        <taxon>Dyadobacter</taxon>
    </lineage>
</organism>